<evidence type="ECO:0000313" key="2">
    <source>
        <dbReference type="Proteomes" id="UP000828048"/>
    </source>
</evidence>
<dbReference type="Proteomes" id="UP000828048">
    <property type="component" value="Chromosome 8"/>
</dbReference>
<reference evidence="1 2" key="1">
    <citation type="journal article" date="2021" name="Hortic Res">
        <title>High-quality reference genome and annotation aids understanding of berry development for evergreen blueberry (Vaccinium darrowii).</title>
        <authorList>
            <person name="Yu J."/>
            <person name="Hulse-Kemp A.M."/>
            <person name="Babiker E."/>
            <person name="Staton M."/>
        </authorList>
    </citation>
    <scope>NUCLEOTIDE SEQUENCE [LARGE SCALE GENOMIC DNA]</scope>
    <source>
        <strain evidence="2">cv. NJ 8807/NJ 8810</strain>
        <tissue evidence="1">Young leaf</tissue>
    </source>
</reference>
<sequence>MAEFPHQNPLAPHQVPQGPLQIPHVLHQDPQVPPQGQEIPVPKKSRGRQRVDMSQKMQNEANLQVTFSKRRNGLFKKCSELVTLCGVELIMIIFSPKGKPYSFGHPSVDNIIDRFLTGIPAPPNPSDNIMAAQRNENLHLRNMQLTQAQAMLEAETRRDLELQHSMAVRRTQHRWEAPLEEQSHDEILQLRAALQALQVAVAMETERRTQEEQQQNPLAFQALPSASSSFRVGGNVIPPFPPIPNPFGEGVSGFPQFLDGPSSSGGVGSTGLNYFRGSSSTGALPFSAGASSGSFPQFSQFSTGSASVGVGGTLPFSTWSTGSSSTGVAGSSGFSGGPGGLPPFPGEATSSGHGGAVPFPPGPSSFGRGGALQFPPGPSSFEQGDGNGSGDGGPSSSRPRRGRGVHVREVHFRGFGRGRGRRPSGSGRGS</sequence>
<proteinExistence type="predicted"/>
<name>A0ACB7YIT1_9ERIC</name>
<comment type="caution">
    <text evidence="1">The sequence shown here is derived from an EMBL/GenBank/DDBJ whole genome shotgun (WGS) entry which is preliminary data.</text>
</comment>
<keyword evidence="2" id="KW-1185">Reference proteome</keyword>
<protein>
    <submittedName>
        <fullName evidence="1">Uncharacterized protein</fullName>
    </submittedName>
</protein>
<accession>A0ACB7YIT1</accession>
<evidence type="ECO:0000313" key="1">
    <source>
        <dbReference type="EMBL" id="KAH7853054.1"/>
    </source>
</evidence>
<organism evidence="1 2">
    <name type="scientific">Vaccinium darrowii</name>
    <dbReference type="NCBI Taxonomy" id="229202"/>
    <lineage>
        <taxon>Eukaryota</taxon>
        <taxon>Viridiplantae</taxon>
        <taxon>Streptophyta</taxon>
        <taxon>Embryophyta</taxon>
        <taxon>Tracheophyta</taxon>
        <taxon>Spermatophyta</taxon>
        <taxon>Magnoliopsida</taxon>
        <taxon>eudicotyledons</taxon>
        <taxon>Gunneridae</taxon>
        <taxon>Pentapetalae</taxon>
        <taxon>asterids</taxon>
        <taxon>Ericales</taxon>
        <taxon>Ericaceae</taxon>
        <taxon>Vaccinioideae</taxon>
        <taxon>Vaccinieae</taxon>
        <taxon>Vaccinium</taxon>
    </lineage>
</organism>
<dbReference type="EMBL" id="CM037158">
    <property type="protein sequence ID" value="KAH7853054.1"/>
    <property type="molecule type" value="Genomic_DNA"/>
</dbReference>
<gene>
    <name evidence="1" type="ORF">Vadar_032679</name>
</gene>